<evidence type="ECO:0000256" key="4">
    <source>
        <dbReference type="ARBA" id="ARBA00016436"/>
    </source>
</evidence>
<protein>
    <recommendedName>
        <fullName evidence="4 13">Tetraacyldisaccharide 4'-kinase</fullName>
        <ecNumber evidence="3 13">2.7.1.130</ecNumber>
    </recommendedName>
    <alternativeName>
        <fullName evidence="12 13">Lipid A 4'-kinase</fullName>
    </alternativeName>
</protein>
<dbReference type="Pfam" id="PF02606">
    <property type="entry name" value="LpxK"/>
    <property type="match status" value="1"/>
</dbReference>
<dbReference type="GO" id="GO:0009029">
    <property type="term" value="F:lipid-A 4'-kinase activity"/>
    <property type="evidence" value="ECO:0007669"/>
    <property type="project" value="UniProtKB-UniRule"/>
</dbReference>
<comment type="pathway">
    <text evidence="2 13">Glycolipid biosynthesis; lipid IV(A) biosynthesis; lipid IV(A) from (3R)-3-hydroxytetradecanoyl-[acyl-carrier-protein] and UDP-N-acetyl-alpha-D-glucosamine: step 6/6.</text>
</comment>
<dbReference type="KEGG" id="cfon:HZU75_12365"/>
<evidence type="ECO:0000256" key="12">
    <source>
        <dbReference type="ARBA" id="ARBA00029757"/>
    </source>
</evidence>
<reference evidence="14 15" key="1">
    <citation type="journal article" date="2016" name="Int. J. Syst. Evol. Microbiol.">
        <title>Chitinibacter fontanus sp. nov., isolated from a spring.</title>
        <authorList>
            <person name="Sheu S.Y."/>
            <person name="Li Y.S."/>
            <person name="Young C.C."/>
            <person name="Chen W.M."/>
        </authorList>
    </citation>
    <scope>NUCLEOTIDE SEQUENCE [LARGE SCALE GENOMIC DNA]</scope>
    <source>
        <strain evidence="14 15">STM-7</strain>
    </source>
</reference>
<sequence>MNLESLIHRLWYRRSLSLGALLLWPLSLLFAALATLNAALFKLGIKKSTRLPVPVIVVGNITAGGTGKTPLTIALARGLSALGWRVGIISRGYGRADDDGAVRAVALDSLPRDVGDEPLLMRRSLADLDVPVFVARRRAEAGKVLLAAYPGVNLLLCDDGLQHYALARDFEICVVDATRGVGNGLRLPAGPLREGVARLATVNAVVINGVLPAELDNNLPAKQYGGEYVSRHQMQLLAERCYRLDDRNDTRTAADFAAPLHAVVGIGNPQRFFNTLLGLSFSYIEHVFPDHHAFTLADLPATGEIIVTEKDAVKIAALLRSADTEHVWGGRIWVLPVQAVISPDLAQRIDIHLKALKEKR</sequence>
<dbReference type="EC" id="2.7.1.130" evidence="3 13"/>
<evidence type="ECO:0000256" key="7">
    <source>
        <dbReference type="ARBA" id="ARBA00022679"/>
    </source>
</evidence>
<evidence type="ECO:0000313" key="14">
    <source>
        <dbReference type="EMBL" id="QLI82254.1"/>
    </source>
</evidence>
<evidence type="ECO:0000256" key="1">
    <source>
        <dbReference type="ARBA" id="ARBA00002274"/>
    </source>
</evidence>
<dbReference type="HAMAP" id="MF_00409">
    <property type="entry name" value="LpxK"/>
    <property type="match status" value="1"/>
</dbReference>
<comment type="function">
    <text evidence="1 13">Transfers the gamma-phosphate of ATP to the 4'-position of a tetraacyldisaccharide 1-phosphate intermediate (termed DS-1-P) to form tetraacyldisaccharide 1,4'-bis-phosphate (lipid IVA).</text>
</comment>
<keyword evidence="10 13" id="KW-0067">ATP-binding</keyword>
<proteinExistence type="inferred from homology"/>
<dbReference type="AlphaFoldDB" id="A0A7D5VAW2"/>
<keyword evidence="11 13" id="KW-0443">Lipid metabolism</keyword>
<evidence type="ECO:0000256" key="2">
    <source>
        <dbReference type="ARBA" id="ARBA00004870"/>
    </source>
</evidence>
<evidence type="ECO:0000256" key="3">
    <source>
        <dbReference type="ARBA" id="ARBA00012071"/>
    </source>
</evidence>
<keyword evidence="7 13" id="KW-0808">Transferase</keyword>
<evidence type="ECO:0000256" key="8">
    <source>
        <dbReference type="ARBA" id="ARBA00022741"/>
    </source>
</evidence>
<dbReference type="PANTHER" id="PTHR42724">
    <property type="entry name" value="TETRAACYLDISACCHARIDE 4'-KINASE"/>
    <property type="match status" value="1"/>
</dbReference>
<dbReference type="EMBL" id="CP058952">
    <property type="protein sequence ID" value="QLI82254.1"/>
    <property type="molecule type" value="Genomic_DNA"/>
</dbReference>
<dbReference type="InterPro" id="IPR003758">
    <property type="entry name" value="LpxK"/>
</dbReference>
<evidence type="ECO:0000256" key="9">
    <source>
        <dbReference type="ARBA" id="ARBA00022777"/>
    </source>
</evidence>
<keyword evidence="6 13" id="KW-0441">Lipid A biosynthesis</keyword>
<evidence type="ECO:0000256" key="5">
    <source>
        <dbReference type="ARBA" id="ARBA00022516"/>
    </source>
</evidence>
<organism evidence="14 15">
    <name type="scientific">Chitinibacter fontanus</name>
    <dbReference type="NCBI Taxonomy" id="1737446"/>
    <lineage>
        <taxon>Bacteria</taxon>
        <taxon>Pseudomonadati</taxon>
        <taxon>Pseudomonadota</taxon>
        <taxon>Betaproteobacteria</taxon>
        <taxon>Neisseriales</taxon>
        <taxon>Chitinibacteraceae</taxon>
        <taxon>Chitinibacter</taxon>
    </lineage>
</organism>
<evidence type="ECO:0000256" key="10">
    <source>
        <dbReference type="ARBA" id="ARBA00022840"/>
    </source>
</evidence>
<comment type="catalytic activity">
    <reaction evidence="13">
        <text>a lipid A disaccharide + ATP = a lipid IVA + ADP + H(+)</text>
        <dbReference type="Rhea" id="RHEA:67840"/>
        <dbReference type="ChEBI" id="CHEBI:15378"/>
        <dbReference type="ChEBI" id="CHEBI:30616"/>
        <dbReference type="ChEBI" id="CHEBI:176343"/>
        <dbReference type="ChEBI" id="CHEBI:176425"/>
        <dbReference type="ChEBI" id="CHEBI:456216"/>
        <dbReference type="EC" id="2.7.1.130"/>
    </reaction>
</comment>
<dbReference type="RefSeq" id="WP_180306335.1">
    <property type="nucleotide sequence ID" value="NZ_CP058952.1"/>
</dbReference>
<evidence type="ECO:0000256" key="11">
    <source>
        <dbReference type="ARBA" id="ARBA00023098"/>
    </source>
</evidence>
<dbReference type="GO" id="GO:0005886">
    <property type="term" value="C:plasma membrane"/>
    <property type="evidence" value="ECO:0007669"/>
    <property type="project" value="TreeGrafter"/>
</dbReference>
<dbReference type="NCBIfam" id="TIGR00682">
    <property type="entry name" value="lpxK"/>
    <property type="match status" value="1"/>
</dbReference>
<evidence type="ECO:0000313" key="15">
    <source>
        <dbReference type="Proteomes" id="UP000510822"/>
    </source>
</evidence>
<feature type="binding site" evidence="13">
    <location>
        <begin position="62"/>
        <end position="69"/>
    </location>
    <ligand>
        <name>ATP</name>
        <dbReference type="ChEBI" id="CHEBI:30616"/>
    </ligand>
</feature>
<dbReference type="SUPFAM" id="SSF52540">
    <property type="entry name" value="P-loop containing nucleoside triphosphate hydrolases"/>
    <property type="match status" value="1"/>
</dbReference>
<gene>
    <name evidence="13" type="primary">lpxK</name>
    <name evidence="14" type="ORF">HZU75_12365</name>
</gene>
<dbReference type="GO" id="GO:0009245">
    <property type="term" value="P:lipid A biosynthetic process"/>
    <property type="evidence" value="ECO:0007669"/>
    <property type="project" value="UniProtKB-UniRule"/>
</dbReference>
<evidence type="ECO:0000256" key="13">
    <source>
        <dbReference type="HAMAP-Rule" id="MF_00409"/>
    </source>
</evidence>
<name>A0A7D5VAW2_9NEIS</name>
<keyword evidence="8 13" id="KW-0547">Nucleotide-binding</keyword>
<keyword evidence="5 13" id="KW-0444">Lipid biosynthesis</keyword>
<dbReference type="InterPro" id="IPR027417">
    <property type="entry name" value="P-loop_NTPase"/>
</dbReference>
<dbReference type="Proteomes" id="UP000510822">
    <property type="component" value="Chromosome"/>
</dbReference>
<dbReference type="PANTHER" id="PTHR42724:SF1">
    <property type="entry name" value="TETRAACYLDISACCHARIDE 4'-KINASE, MITOCHONDRIAL-RELATED"/>
    <property type="match status" value="1"/>
</dbReference>
<accession>A0A7D5VAW2</accession>
<evidence type="ECO:0000256" key="6">
    <source>
        <dbReference type="ARBA" id="ARBA00022556"/>
    </source>
</evidence>
<keyword evidence="15" id="KW-1185">Reference proteome</keyword>
<keyword evidence="9 13" id="KW-0418">Kinase</keyword>
<dbReference type="GO" id="GO:0009244">
    <property type="term" value="P:lipopolysaccharide core region biosynthetic process"/>
    <property type="evidence" value="ECO:0007669"/>
    <property type="project" value="TreeGrafter"/>
</dbReference>
<comment type="similarity">
    <text evidence="13">Belongs to the LpxK family.</text>
</comment>
<dbReference type="UniPathway" id="UPA00359">
    <property type="reaction ID" value="UER00482"/>
</dbReference>
<dbReference type="GO" id="GO:0005524">
    <property type="term" value="F:ATP binding"/>
    <property type="evidence" value="ECO:0007669"/>
    <property type="project" value="UniProtKB-UniRule"/>
</dbReference>